<dbReference type="EMBL" id="VOQR01000001">
    <property type="protein sequence ID" value="TXC69815.1"/>
    <property type="molecule type" value="Genomic_DNA"/>
</dbReference>
<accession>A0A5C6UCQ4</accession>
<feature type="chain" id="PRO_5022866506" evidence="1">
    <location>
        <begin position="26"/>
        <end position="232"/>
    </location>
</feature>
<organism evidence="2 3">
    <name type="scientific">Sphingomonas ginsenosidivorax</name>
    <dbReference type="NCBI Taxonomy" id="862135"/>
    <lineage>
        <taxon>Bacteria</taxon>
        <taxon>Pseudomonadati</taxon>
        <taxon>Pseudomonadota</taxon>
        <taxon>Alphaproteobacteria</taxon>
        <taxon>Sphingomonadales</taxon>
        <taxon>Sphingomonadaceae</taxon>
        <taxon>Sphingomonas</taxon>
    </lineage>
</organism>
<feature type="signal peptide" evidence="1">
    <location>
        <begin position="1"/>
        <end position="25"/>
    </location>
</feature>
<protein>
    <submittedName>
        <fullName evidence="2">Uncharacterized protein</fullName>
    </submittedName>
</protein>
<dbReference type="RefSeq" id="WP_147079432.1">
    <property type="nucleotide sequence ID" value="NZ_VOQR01000001.1"/>
</dbReference>
<dbReference type="Proteomes" id="UP000321250">
    <property type="component" value="Unassembled WGS sequence"/>
</dbReference>
<comment type="caution">
    <text evidence="2">The sequence shown here is derived from an EMBL/GenBank/DDBJ whole genome shotgun (WGS) entry which is preliminary data.</text>
</comment>
<proteinExistence type="predicted"/>
<reference evidence="2 3" key="1">
    <citation type="journal article" date="2013" name="Antonie Van Leeuwenhoek">
        <title>Sphingomonas ginsenosidivorax sp. nov., with the ability to transform ginsenosides.</title>
        <authorList>
            <person name="Jin X.F."/>
            <person name="Kim J.K."/>
            <person name="Liu Q.M."/>
            <person name="Kang M.S."/>
            <person name="He D."/>
            <person name="Jin F.X."/>
            <person name="Kim S.C."/>
            <person name="Im W.T."/>
        </authorList>
    </citation>
    <scope>NUCLEOTIDE SEQUENCE [LARGE SCALE GENOMIC DNA]</scope>
    <source>
        <strain evidence="2 3">KHI67</strain>
    </source>
</reference>
<dbReference type="OrthoDB" id="7467144at2"/>
<name>A0A5C6UCQ4_9SPHN</name>
<dbReference type="AlphaFoldDB" id="A0A5C6UCQ4"/>
<keyword evidence="3" id="KW-1185">Reference proteome</keyword>
<sequence>MKVLRIALAVCAGSGALALGTPASAQFFMQSHDFSAAAVNGTEEGLGQAMPGATAAEQRAALVWHMRAALNVAALQCQFEPTLLTVDNYNGTIADHAVELKGAFDTLGKYFTRINKTPKAGQTALDQFGTRTYSSFATVAAQFGFCQTAASIGRDALFTPRGSFGDLALARSRELRNSLVPWGEQRFPRYIGRDTTAKPRLDPICWNKKGEWVEKKCGAQNWPPAGVGIAQR</sequence>
<evidence type="ECO:0000313" key="3">
    <source>
        <dbReference type="Proteomes" id="UP000321250"/>
    </source>
</evidence>
<evidence type="ECO:0000313" key="2">
    <source>
        <dbReference type="EMBL" id="TXC69815.1"/>
    </source>
</evidence>
<keyword evidence="1" id="KW-0732">Signal</keyword>
<gene>
    <name evidence="2" type="ORF">FSB78_01710</name>
</gene>
<evidence type="ECO:0000256" key="1">
    <source>
        <dbReference type="SAM" id="SignalP"/>
    </source>
</evidence>